<dbReference type="Pfam" id="PF12672">
    <property type="entry name" value="DUF3793"/>
    <property type="match status" value="1"/>
</dbReference>
<dbReference type="Proteomes" id="UP000886876">
    <property type="component" value="Unassembled WGS sequence"/>
</dbReference>
<feature type="non-terminal residue" evidence="1">
    <location>
        <position position="1"/>
    </location>
</feature>
<evidence type="ECO:0000313" key="2">
    <source>
        <dbReference type="Proteomes" id="UP000886876"/>
    </source>
</evidence>
<name>A0A9D1K9F3_9FIRM</name>
<protein>
    <submittedName>
        <fullName evidence="1">DUF3793 family protein</fullName>
    </submittedName>
</protein>
<sequence>RGRNSKLTGCWQVYGDAEEAARQFARFRKCRDLYARLWREGKTVRQLTVCA</sequence>
<gene>
    <name evidence="1" type="ORF">IAD42_10180</name>
</gene>
<dbReference type="AlphaFoldDB" id="A0A9D1K9F3"/>
<comment type="caution">
    <text evidence="1">The sequence shown here is derived from an EMBL/GenBank/DDBJ whole genome shotgun (WGS) entry which is preliminary data.</text>
</comment>
<evidence type="ECO:0000313" key="1">
    <source>
        <dbReference type="EMBL" id="HIS98334.1"/>
    </source>
</evidence>
<reference evidence="1" key="1">
    <citation type="submission" date="2020-10" db="EMBL/GenBank/DDBJ databases">
        <authorList>
            <person name="Gilroy R."/>
        </authorList>
    </citation>
    <scope>NUCLEOTIDE SEQUENCE</scope>
    <source>
        <strain evidence="1">ChiHecec3B27-6122</strain>
    </source>
</reference>
<organism evidence="1 2">
    <name type="scientific">Candidatus Scatomorpha pullistercoris</name>
    <dbReference type="NCBI Taxonomy" id="2840929"/>
    <lineage>
        <taxon>Bacteria</taxon>
        <taxon>Bacillati</taxon>
        <taxon>Bacillota</taxon>
        <taxon>Clostridia</taxon>
        <taxon>Eubacteriales</taxon>
        <taxon>Candidatus Scatomorpha</taxon>
    </lineage>
</organism>
<dbReference type="EMBL" id="DVJS01000255">
    <property type="protein sequence ID" value="HIS98334.1"/>
    <property type="molecule type" value="Genomic_DNA"/>
</dbReference>
<proteinExistence type="predicted"/>
<reference evidence="1" key="2">
    <citation type="journal article" date="2021" name="PeerJ">
        <title>Extensive microbial diversity within the chicken gut microbiome revealed by metagenomics and culture.</title>
        <authorList>
            <person name="Gilroy R."/>
            <person name="Ravi A."/>
            <person name="Getino M."/>
            <person name="Pursley I."/>
            <person name="Horton D.L."/>
            <person name="Alikhan N.F."/>
            <person name="Baker D."/>
            <person name="Gharbi K."/>
            <person name="Hall N."/>
            <person name="Watson M."/>
            <person name="Adriaenssens E.M."/>
            <person name="Foster-Nyarko E."/>
            <person name="Jarju S."/>
            <person name="Secka A."/>
            <person name="Antonio M."/>
            <person name="Oren A."/>
            <person name="Chaudhuri R.R."/>
            <person name="La Ragione R."/>
            <person name="Hildebrand F."/>
            <person name="Pallen M.J."/>
        </authorList>
    </citation>
    <scope>NUCLEOTIDE SEQUENCE</scope>
    <source>
        <strain evidence="1">ChiHecec3B27-6122</strain>
    </source>
</reference>
<dbReference type="InterPro" id="IPR024523">
    <property type="entry name" value="DUF3793"/>
</dbReference>
<accession>A0A9D1K9F3</accession>